<keyword evidence="2 3" id="KW-0081">Bacteriolytic enzyme</keyword>
<dbReference type="PANTHER" id="PTHR38107:SF3">
    <property type="entry name" value="LYSOZYME RRRD-RELATED"/>
    <property type="match status" value="1"/>
</dbReference>
<sequence length="186" mass="19992">MNESNESPQKKQPNKKTLAGVLGAGAAAILLGVAGQTGFTERFEGMVLRGYLDPIGVPTKCAGDTYGVEVGKRYTIEECRESLEQGLIKHAEPVLKCAPNLRTQGYPFALAAAVDHNYHFGTFCGTSIDAAFKRGDYRTGCARFNENAAGRPQWVYVKDGKGGYKTLPGLITRAAARRELCMKGAG</sequence>
<name>A0A5B9N6W7_9CAUD</name>
<dbReference type="Pfam" id="PF00959">
    <property type="entry name" value="Phage_lysozyme"/>
    <property type="match status" value="1"/>
</dbReference>
<proteinExistence type="inferred from homology"/>
<dbReference type="EC" id="3.2.1.17" evidence="3"/>
<dbReference type="Gene3D" id="1.10.530.40">
    <property type="match status" value="1"/>
</dbReference>
<dbReference type="GO" id="GO:0003796">
    <property type="term" value="F:lysozyme activity"/>
    <property type="evidence" value="ECO:0007669"/>
    <property type="project" value="UniProtKB-EC"/>
</dbReference>
<keyword evidence="5" id="KW-1185">Reference proteome</keyword>
<accession>A0A5B9N6W7</accession>
<dbReference type="InterPro" id="IPR023347">
    <property type="entry name" value="Lysozyme_dom_sf"/>
</dbReference>
<dbReference type="SUPFAM" id="SSF53955">
    <property type="entry name" value="Lysozyme-like"/>
    <property type="match status" value="1"/>
</dbReference>
<evidence type="ECO:0000313" key="5">
    <source>
        <dbReference type="Proteomes" id="UP000323235"/>
    </source>
</evidence>
<dbReference type="InterPro" id="IPR051018">
    <property type="entry name" value="Bacteriophage_GH24"/>
</dbReference>
<comment type="similarity">
    <text evidence="3">Belongs to the glycosyl hydrolase 24 family.</text>
</comment>
<keyword evidence="3" id="KW-0326">Glycosidase</keyword>
<comment type="catalytic activity">
    <reaction evidence="3">
        <text>Hydrolysis of (1-&gt;4)-beta-linkages between N-acetylmuramic acid and N-acetyl-D-glucosamine residues in a peptidoglycan and between N-acetyl-D-glucosamine residues in chitodextrins.</text>
        <dbReference type="EC" id="3.2.1.17"/>
    </reaction>
</comment>
<dbReference type="GO" id="GO:0042742">
    <property type="term" value="P:defense response to bacterium"/>
    <property type="evidence" value="ECO:0007669"/>
    <property type="project" value="UniProtKB-KW"/>
</dbReference>
<dbReference type="GO" id="GO:0031640">
    <property type="term" value="P:killing of cells of another organism"/>
    <property type="evidence" value="ECO:0007669"/>
    <property type="project" value="UniProtKB-KW"/>
</dbReference>
<keyword evidence="3 4" id="KW-0378">Hydrolase</keyword>
<evidence type="ECO:0000256" key="2">
    <source>
        <dbReference type="ARBA" id="ARBA00022638"/>
    </source>
</evidence>
<evidence type="ECO:0000256" key="1">
    <source>
        <dbReference type="ARBA" id="ARBA00022529"/>
    </source>
</evidence>
<organism evidence="4 5">
    <name type="scientific">Xanthomonas phage Samson</name>
    <dbReference type="NCBI Taxonomy" id="2596676"/>
    <lineage>
        <taxon>Viruses</taxon>
        <taxon>Duplodnaviria</taxon>
        <taxon>Heunggongvirae</taxon>
        <taxon>Uroviricota</taxon>
        <taxon>Caudoviricetes</taxon>
        <taxon>Jondennisvirinae</taxon>
        <taxon>Septimatrevirus</taxon>
        <taxon>Septimatrevirus samson</taxon>
    </lineage>
</organism>
<evidence type="ECO:0000313" key="4">
    <source>
        <dbReference type="EMBL" id="QEG09319.1"/>
    </source>
</evidence>
<dbReference type="GO" id="GO:0016998">
    <property type="term" value="P:cell wall macromolecule catabolic process"/>
    <property type="evidence" value="ECO:0007669"/>
    <property type="project" value="InterPro"/>
</dbReference>
<dbReference type="InterPro" id="IPR002196">
    <property type="entry name" value="Glyco_hydro_24"/>
</dbReference>
<dbReference type="Proteomes" id="UP000323235">
    <property type="component" value="Segment"/>
</dbReference>
<dbReference type="PANTHER" id="PTHR38107">
    <property type="match status" value="1"/>
</dbReference>
<evidence type="ECO:0000256" key="3">
    <source>
        <dbReference type="RuleBase" id="RU003788"/>
    </source>
</evidence>
<dbReference type="SMR" id="A0A5B9N6W7"/>
<dbReference type="GO" id="GO:0009253">
    <property type="term" value="P:peptidoglycan catabolic process"/>
    <property type="evidence" value="ECO:0007669"/>
    <property type="project" value="InterPro"/>
</dbReference>
<keyword evidence="1 3" id="KW-0929">Antimicrobial</keyword>
<reference evidence="5" key="1">
    <citation type="submission" date="2019-06" db="EMBL/GenBank/DDBJ databases">
        <title>Complete Genome Sequence of Xanthomonas spp. Siphophage Samson.</title>
        <authorList>
            <person name="Clark S."/>
            <person name="Le T."/>
            <person name="Moreland R."/>
            <person name="Gonzalez C.F."/>
            <person name="Liu M."/>
            <person name="Ramsey J."/>
        </authorList>
    </citation>
    <scope>NUCLEOTIDE SEQUENCE [LARGE SCALE GENOMIC DNA]</scope>
</reference>
<dbReference type="InterPro" id="IPR023346">
    <property type="entry name" value="Lysozyme-like_dom_sf"/>
</dbReference>
<dbReference type="EMBL" id="MN062187">
    <property type="protein sequence ID" value="QEG09319.1"/>
    <property type="molecule type" value="Genomic_DNA"/>
</dbReference>
<gene>
    <name evidence="4" type="ORF">Samson_003</name>
</gene>
<protein>
    <recommendedName>
        <fullName evidence="3">Lysozyme</fullName>
        <ecNumber evidence="3">3.2.1.17</ecNumber>
    </recommendedName>
</protein>